<gene>
    <name evidence="1" type="ORF">NRP21_27125</name>
</gene>
<sequence length="76" mass="8373">MIHILTDRASAFWLPEALVAAYSDLAGLEMLLRERAILPRAASAAFPLADNRPWSARVERGRDDDVALGRLSGPDR</sequence>
<organism evidence="1 2">
    <name type="scientific">Roseomonas populi</name>
    <dbReference type="NCBI Taxonomy" id="3121582"/>
    <lineage>
        <taxon>Bacteria</taxon>
        <taxon>Pseudomonadati</taxon>
        <taxon>Pseudomonadota</taxon>
        <taxon>Alphaproteobacteria</taxon>
        <taxon>Acetobacterales</taxon>
        <taxon>Roseomonadaceae</taxon>
        <taxon>Roseomonas</taxon>
    </lineage>
</organism>
<dbReference type="EMBL" id="JANJOU010000040">
    <property type="protein sequence ID" value="MCR0985730.1"/>
    <property type="molecule type" value="Genomic_DNA"/>
</dbReference>
<evidence type="ECO:0000313" key="1">
    <source>
        <dbReference type="EMBL" id="MCR0985730.1"/>
    </source>
</evidence>
<dbReference type="RefSeq" id="WP_257719376.1">
    <property type="nucleotide sequence ID" value="NZ_JANJOU010000040.1"/>
</dbReference>
<comment type="caution">
    <text evidence="1">The sequence shown here is derived from an EMBL/GenBank/DDBJ whole genome shotgun (WGS) entry which is preliminary data.</text>
</comment>
<keyword evidence="2" id="KW-1185">Reference proteome</keyword>
<proteinExistence type="predicted"/>
<reference evidence="1 2" key="1">
    <citation type="submission" date="2022-06" db="EMBL/GenBank/DDBJ databases">
        <title>Roseomonas CN29.</title>
        <authorList>
            <person name="Cheng Y."/>
            <person name="He X."/>
        </authorList>
    </citation>
    <scope>NUCLEOTIDE SEQUENCE [LARGE SCALE GENOMIC DNA]</scope>
    <source>
        <strain evidence="1 2">CN29</strain>
    </source>
</reference>
<accession>A0ABT1XCA5</accession>
<dbReference type="Proteomes" id="UP001524642">
    <property type="component" value="Unassembled WGS sequence"/>
</dbReference>
<protein>
    <submittedName>
        <fullName evidence="1">Uncharacterized protein</fullName>
    </submittedName>
</protein>
<evidence type="ECO:0000313" key="2">
    <source>
        <dbReference type="Proteomes" id="UP001524642"/>
    </source>
</evidence>
<name>A0ABT1XCA5_9PROT</name>